<name>R4K868_CLOPA</name>
<reference evidence="1 2" key="1">
    <citation type="submission" date="2012-01" db="EMBL/GenBank/DDBJ databases">
        <title>Complete sequence of chromosome of Clostridium pasteurianum BC1.</title>
        <authorList>
            <consortium name="US DOE Joint Genome Institute"/>
            <person name="Lucas S."/>
            <person name="Han J."/>
            <person name="Lapidus A."/>
            <person name="Cheng J.-F."/>
            <person name="Goodwin L."/>
            <person name="Pitluck S."/>
            <person name="Peters L."/>
            <person name="Mikhailova N."/>
            <person name="Teshima H."/>
            <person name="Detter J.C."/>
            <person name="Han C."/>
            <person name="Tapia R."/>
            <person name="Land M."/>
            <person name="Hauser L."/>
            <person name="Kyrpides N."/>
            <person name="Ivanova N."/>
            <person name="Pagani I."/>
            <person name="Dunn J."/>
            <person name="Taghavi S."/>
            <person name="Francis A."/>
            <person name="van der Lelie D."/>
            <person name="Woyke T."/>
        </authorList>
    </citation>
    <scope>NUCLEOTIDE SEQUENCE [LARGE SCALE GENOMIC DNA]</scope>
    <source>
        <strain evidence="1 2">BC1</strain>
    </source>
</reference>
<gene>
    <name evidence="1" type="ORF">Clopa_0806</name>
</gene>
<accession>R4K868</accession>
<evidence type="ECO:0000313" key="2">
    <source>
        <dbReference type="Proteomes" id="UP000013523"/>
    </source>
</evidence>
<sequence length="122" mass="14560">MGCKKMILYHFSEGNYSRLVPKSELKSHLGEEKSTGKKMMILTTNPNIFYENDNGGNFFKYRYIVKLDKNDPYLHADDKFNNMMEKYNKAFGSKRAAFKWFFYDNALDYISISEWNKKLCRF</sequence>
<dbReference type="AlphaFoldDB" id="R4K868"/>
<evidence type="ECO:0000313" key="1">
    <source>
        <dbReference type="EMBL" id="AGK95835.1"/>
    </source>
</evidence>
<dbReference type="Proteomes" id="UP000013523">
    <property type="component" value="Chromosome"/>
</dbReference>
<proteinExistence type="predicted"/>
<keyword evidence="2" id="KW-1185">Reference proteome</keyword>
<dbReference type="EMBL" id="CP003261">
    <property type="protein sequence ID" value="AGK95835.1"/>
    <property type="molecule type" value="Genomic_DNA"/>
</dbReference>
<dbReference type="HOGENOM" id="CLU_2069010_0_0_9"/>
<dbReference type="PATRIC" id="fig|86416.3.peg.796"/>
<protein>
    <submittedName>
        <fullName evidence="1">Uncharacterized protein</fullName>
    </submittedName>
</protein>
<dbReference type="eggNOG" id="ENOG503277S">
    <property type="taxonomic scope" value="Bacteria"/>
</dbReference>
<dbReference type="KEGG" id="cpas:Clopa_0806"/>
<organism evidence="1 2">
    <name type="scientific">Clostridium pasteurianum BC1</name>
    <dbReference type="NCBI Taxonomy" id="86416"/>
    <lineage>
        <taxon>Bacteria</taxon>
        <taxon>Bacillati</taxon>
        <taxon>Bacillota</taxon>
        <taxon>Clostridia</taxon>
        <taxon>Eubacteriales</taxon>
        <taxon>Clostridiaceae</taxon>
        <taxon>Clostridium</taxon>
    </lineage>
</organism>